<proteinExistence type="predicted"/>
<dbReference type="EMBL" id="JTCM02000134">
    <property type="protein sequence ID" value="NEU76827.1"/>
    <property type="molecule type" value="Genomic_DNA"/>
</dbReference>
<protein>
    <submittedName>
        <fullName evidence="1">Uncharacterized protein</fullName>
    </submittedName>
</protein>
<accession>A0A846HH43</accession>
<reference evidence="1 2" key="1">
    <citation type="journal article" date="2015" name="Genome Announc.">
        <title>Draft Genome Sequence of Cyanobacterium Hassallia byssoidea Strain VB512170, Isolated from Monuments in India.</title>
        <authorList>
            <person name="Singh D."/>
            <person name="Chandrababunaidu M.M."/>
            <person name="Panda A."/>
            <person name="Sen D."/>
            <person name="Bhattacharyya S."/>
            <person name="Adhikary S.P."/>
            <person name="Tripathy S."/>
        </authorList>
    </citation>
    <scope>NUCLEOTIDE SEQUENCE [LARGE SCALE GENOMIC DNA]</scope>
    <source>
        <strain evidence="1 2">VB512170</strain>
    </source>
</reference>
<keyword evidence="2" id="KW-1185">Reference proteome</keyword>
<dbReference type="AlphaFoldDB" id="A0A846HH43"/>
<name>A0A846HH43_9CYAN</name>
<gene>
    <name evidence="1" type="ORF">PI95_031045</name>
</gene>
<evidence type="ECO:0000313" key="2">
    <source>
        <dbReference type="Proteomes" id="UP000031549"/>
    </source>
</evidence>
<comment type="caution">
    <text evidence="1">The sequence shown here is derived from an EMBL/GenBank/DDBJ whole genome shotgun (WGS) entry which is preliminary data.</text>
</comment>
<dbReference type="RefSeq" id="WP_163519350.1">
    <property type="nucleotide sequence ID" value="NZ_JTCM02000134.1"/>
</dbReference>
<sequence length="170" mass="19987">MATKEYLSKYRQLKEAYERIIGKSIADVTWYRVVGNLKRYFGFEVEASSALLIVESFASLKRRYGAFSFSSPDFNERWATFKHFYDGENIEYTCKQFLTLLAEYLKIDLEDVPRSTRYYWFERAGIKYQADKYRRSKDLALVAFVATNWAIAKRSQPMKSANPEDNKLVA</sequence>
<organism evidence="1 2">
    <name type="scientific">Hassallia byssoidea VB512170</name>
    <dbReference type="NCBI Taxonomy" id="1304833"/>
    <lineage>
        <taxon>Bacteria</taxon>
        <taxon>Bacillati</taxon>
        <taxon>Cyanobacteriota</taxon>
        <taxon>Cyanophyceae</taxon>
        <taxon>Nostocales</taxon>
        <taxon>Tolypothrichaceae</taxon>
        <taxon>Hassallia</taxon>
    </lineage>
</organism>
<dbReference type="Proteomes" id="UP000031549">
    <property type="component" value="Unassembled WGS sequence"/>
</dbReference>
<evidence type="ECO:0000313" key="1">
    <source>
        <dbReference type="EMBL" id="NEU76827.1"/>
    </source>
</evidence>